<dbReference type="AlphaFoldDB" id="A0A8J3FCC3"/>
<reference evidence="3" key="2">
    <citation type="submission" date="2020-09" db="EMBL/GenBank/DDBJ databases">
        <authorList>
            <person name="Sun Q."/>
            <person name="Ohkuma M."/>
        </authorList>
    </citation>
    <scope>NUCLEOTIDE SEQUENCE</scope>
    <source>
        <strain evidence="3">JCM 14719</strain>
    </source>
</reference>
<dbReference type="Pfam" id="PF07853">
    <property type="entry name" value="DUF1648"/>
    <property type="match status" value="1"/>
</dbReference>
<organism evidence="3 4">
    <name type="scientific">Calditerricola satsumensis</name>
    <dbReference type="NCBI Taxonomy" id="373054"/>
    <lineage>
        <taxon>Bacteria</taxon>
        <taxon>Bacillati</taxon>
        <taxon>Bacillota</taxon>
        <taxon>Bacilli</taxon>
        <taxon>Bacillales</taxon>
        <taxon>Bacillaceae</taxon>
        <taxon>Calditerricola</taxon>
    </lineage>
</organism>
<accession>A0A8J3FCC3</accession>
<evidence type="ECO:0000259" key="2">
    <source>
        <dbReference type="Pfam" id="PF07853"/>
    </source>
</evidence>
<dbReference type="Proteomes" id="UP000637720">
    <property type="component" value="Unassembled WGS sequence"/>
</dbReference>
<dbReference type="InterPro" id="IPR026272">
    <property type="entry name" value="SdpI"/>
</dbReference>
<dbReference type="InterPro" id="IPR012867">
    <property type="entry name" value="DUF1648"/>
</dbReference>
<feature type="transmembrane region" description="Helical" evidence="1">
    <location>
        <begin position="184"/>
        <end position="206"/>
    </location>
</feature>
<dbReference type="Pfam" id="PF13630">
    <property type="entry name" value="SdpI"/>
    <property type="match status" value="1"/>
</dbReference>
<evidence type="ECO:0000313" key="3">
    <source>
        <dbReference type="EMBL" id="GGK05521.1"/>
    </source>
</evidence>
<dbReference type="EMBL" id="BMOF01000047">
    <property type="protein sequence ID" value="GGK05521.1"/>
    <property type="molecule type" value="Genomic_DNA"/>
</dbReference>
<keyword evidence="1" id="KW-1133">Transmembrane helix</keyword>
<reference evidence="3" key="1">
    <citation type="journal article" date="2014" name="Int. J. Syst. Evol. Microbiol.">
        <title>Complete genome sequence of Corynebacterium casei LMG S-19264T (=DSM 44701T), isolated from a smear-ripened cheese.</title>
        <authorList>
            <consortium name="US DOE Joint Genome Institute (JGI-PGF)"/>
            <person name="Walter F."/>
            <person name="Albersmeier A."/>
            <person name="Kalinowski J."/>
            <person name="Ruckert C."/>
        </authorList>
    </citation>
    <scope>NUCLEOTIDE SEQUENCE</scope>
    <source>
        <strain evidence="3">JCM 14719</strain>
    </source>
</reference>
<feature type="transmembrane region" description="Helical" evidence="1">
    <location>
        <begin position="112"/>
        <end position="128"/>
    </location>
</feature>
<name>A0A8J3FCC3_9BACI</name>
<keyword evidence="4" id="KW-1185">Reference proteome</keyword>
<dbReference type="GO" id="GO:0009636">
    <property type="term" value="P:response to toxic substance"/>
    <property type="evidence" value="ECO:0007669"/>
    <property type="project" value="TreeGrafter"/>
</dbReference>
<feature type="transmembrane region" description="Helical" evidence="1">
    <location>
        <begin position="160"/>
        <end position="178"/>
    </location>
</feature>
<evidence type="ECO:0000313" key="4">
    <source>
        <dbReference type="Proteomes" id="UP000637720"/>
    </source>
</evidence>
<keyword evidence="1" id="KW-0812">Transmembrane</keyword>
<dbReference type="PIRSF" id="PIRSF038959">
    <property type="entry name" value="SdpI"/>
    <property type="match status" value="1"/>
</dbReference>
<dbReference type="PANTHER" id="PTHR37810">
    <property type="entry name" value="IMMUNITY PROTEIN SDPI"/>
    <property type="match status" value="1"/>
</dbReference>
<dbReference type="PANTHER" id="PTHR37810:SF5">
    <property type="entry name" value="IMMUNITY PROTEIN SDPI"/>
    <property type="match status" value="1"/>
</dbReference>
<feature type="transmembrane region" description="Helical" evidence="1">
    <location>
        <begin position="45"/>
        <end position="66"/>
    </location>
</feature>
<dbReference type="InterPro" id="IPR025962">
    <property type="entry name" value="SdpI/YhfL"/>
</dbReference>
<dbReference type="RefSeq" id="WP_188817837.1">
    <property type="nucleotide sequence ID" value="NZ_BMOF01000047.1"/>
</dbReference>
<gene>
    <name evidence="3" type="ORF">GCM10007043_19480</name>
</gene>
<comment type="caution">
    <text evidence="3">The sequence shown here is derived from an EMBL/GenBank/DDBJ whole genome shotgun (WGS) entry which is preliminary data.</text>
</comment>
<evidence type="ECO:0000256" key="1">
    <source>
        <dbReference type="SAM" id="Phobius"/>
    </source>
</evidence>
<proteinExistence type="predicted"/>
<feature type="domain" description="DUF1648" evidence="2">
    <location>
        <begin position="9"/>
        <end position="57"/>
    </location>
</feature>
<keyword evidence="1" id="KW-0472">Membrane</keyword>
<sequence length="211" mass="23365">MSNPWLGVVLFVVATAISVVAYPFLPETVPIHWNMQGEADGFAPKAVALALTPALILVFAGLLRILPAIDPKREQVRRFERSYRTVVNLILTLLLVIHAMVVANGAGWSVDVSVVLPLLIGLLFLFLGNEMPRFRQNFFLGIRTPWTVSDEEVWRQTHRVGGRVFVVGGALMMAASFLPAPHRFAVFLAAAVASSVIPVVLSFVYYRRRAR</sequence>
<feature type="transmembrane region" description="Helical" evidence="1">
    <location>
        <begin position="86"/>
        <end position="106"/>
    </location>
</feature>
<protein>
    <submittedName>
        <fullName evidence="3">Immunity protein SdpI</fullName>
    </submittedName>
</protein>